<organism evidence="1 2">
    <name type="scientific">Minwuia thermotolerans</name>
    <dbReference type="NCBI Taxonomy" id="2056226"/>
    <lineage>
        <taxon>Bacteria</taxon>
        <taxon>Pseudomonadati</taxon>
        <taxon>Pseudomonadota</taxon>
        <taxon>Alphaproteobacteria</taxon>
        <taxon>Minwuiales</taxon>
        <taxon>Minwuiaceae</taxon>
        <taxon>Minwuia</taxon>
    </lineage>
</organism>
<dbReference type="AlphaFoldDB" id="A0A2M9G2P4"/>
<dbReference type="RefSeq" id="WP_109793244.1">
    <property type="nucleotide sequence ID" value="NZ_PHIG01000031.1"/>
</dbReference>
<protein>
    <submittedName>
        <fullName evidence="1">Uncharacterized protein</fullName>
    </submittedName>
</protein>
<evidence type="ECO:0000313" key="1">
    <source>
        <dbReference type="EMBL" id="PJK29970.1"/>
    </source>
</evidence>
<dbReference type="EMBL" id="PHIG01000031">
    <property type="protein sequence ID" value="PJK29970.1"/>
    <property type="molecule type" value="Genomic_DNA"/>
</dbReference>
<reference evidence="1 2" key="1">
    <citation type="submission" date="2017-11" db="EMBL/GenBank/DDBJ databases">
        <title>Draft genome sequence of Rhizobiales bacterium SY3-13.</title>
        <authorList>
            <person name="Sun C."/>
        </authorList>
    </citation>
    <scope>NUCLEOTIDE SEQUENCE [LARGE SCALE GENOMIC DNA]</scope>
    <source>
        <strain evidence="1 2">SY3-13</strain>
    </source>
</reference>
<comment type="caution">
    <text evidence="1">The sequence shown here is derived from an EMBL/GenBank/DDBJ whole genome shotgun (WGS) entry which is preliminary data.</text>
</comment>
<proteinExistence type="predicted"/>
<gene>
    <name evidence="1" type="ORF">CVT23_09390</name>
</gene>
<dbReference type="Proteomes" id="UP000229498">
    <property type="component" value="Unassembled WGS sequence"/>
</dbReference>
<sequence length="176" mass="19179">MRLIAITGTDAEGRVTKYVAFDDDARAEIEVVERTAGEALTAEQAVMRFQADHPDAEIVEDTLGGDPAQWRKVDGDWVIDPRPAPRQTVLAYSAFEDRFTAAEQDALADFVYATDPATGRPLRKQLLKAYNRAVASNRVDLDAPETAAFMDALVSGDVLGADTDPETNPRKAEILA</sequence>
<keyword evidence="2" id="KW-1185">Reference proteome</keyword>
<accession>A0A2M9G2P4</accession>
<name>A0A2M9G2P4_9PROT</name>
<evidence type="ECO:0000313" key="2">
    <source>
        <dbReference type="Proteomes" id="UP000229498"/>
    </source>
</evidence>